<keyword evidence="3" id="KW-0328">Glycosyltransferase</keyword>
<gene>
    <name evidence="11" type="ORF">EDD32_0346</name>
</gene>
<comment type="function">
    <text evidence="6">Catalyzes the glycosylation of 4,4'-diaponeurosporenoate, i.e. the esterification of glucose at the C1'' position with the carboxyl group of 4,4'-diaponeurosporenic acid, to form glycosyl-4,4'-diaponeurosporenoate. This is a step in the biosynthesis of staphyloxanthin, an orange pigment present in most staphylococci strains.</text>
</comment>
<dbReference type="OrthoDB" id="9802632at2"/>
<reference evidence="11 12" key="1">
    <citation type="submission" date="2018-11" db="EMBL/GenBank/DDBJ databases">
        <title>Sequencing the genomes of 1000 actinobacteria strains.</title>
        <authorList>
            <person name="Klenk H.-P."/>
        </authorList>
    </citation>
    <scope>NUCLEOTIDE SEQUENCE [LARGE SCALE GENOMIC DNA]</scope>
    <source>
        <strain evidence="11 12">DSM 14418</strain>
    </source>
</reference>
<dbReference type="Proteomes" id="UP000280726">
    <property type="component" value="Unassembled WGS sequence"/>
</dbReference>
<protein>
    <recommendedName>
        <fullName evidence="9">4,4'-diaponeurosporenoate glycosyltransferase</fullName>
    </recommendedName>
</protein>
<dbReference type="PANTHER" id="PTHR43646">
    <property type="entry name" value="GLYCOSYLTRANSFERASE"/>
    <property type="match status" value="1"/>
</dbReference>
<comment type="subcellular location">
    <subcellularLocation>
        <location evidence="1">Cell membrane</location>
    </subcellularLocation>
</comment>
<evidence type="ECO:0000256" key="1">
    <source>
        <dbReference type="ARBA" id="ARBA00004236"/>
    </source>
</evidence>
<evidence type="ECO:0000256" key="5">
    <source>
        <dbReference type="ARBA" id="ARBA00023136"/>
    </source>
</evidence>
<evidence type="ECO:0000313" key="12">
    <source>
        <dbReference type="Proteomes" id="UP000280726"/>
    </source>
</evidence>
<sequence>MSGPGTGGSVGARRWAEVGVSVVIPARDDAVALAVCLDALAAQTSPPLEVVVVDNGSSDDTADVARSRGARVVHEPERGIPQAASAGYDAARGDVIARLDADSVPPPDWVARVGAALAGGADAVTGVGVFHDLPRGTARLTAAAYLGAYYLLGHAALGHHALWGSNMAFRREAWLAVRSQVHRDDAELHDDMDLAFVLGPGRRVVLDRRLVVGVSGRSVRGGAQLRRRFRRQFRTLAVNWRTAPPWQRWAARLAG</sequence>
<evidence type="ECO:0000256" key="7">
    <source>
        <dbReference type="ARBA" id="ARBA00037904"/>
    </source>
</evidence>
<evidence type="ECO:0000313" key="11">
    <source>
        <dbReference type="EMBL" id="RPF25932.1"/>
    </source>
</evidence>
<dbReference type="Gene3D" id="3.90.550.10">
    <property type="entry name" value="Spore Coat Polysaccharide Biosynthesis Protein SpsA, Chain A"/>
    <property type="match status" value="1"/>
</dbReference>
<evidence type="ECO:0000256" key="6">
    <source>
        <dbReference type="ARBA" id="ARBA00037281"/>
    </source>
</evidence>
<name>A0A3N4ZJX4_9MICO</name>
<feature type="domain" description="Glycosyltransferase 2-like" evidence="10">
    <location>
        <begin position="21"/>
        <end position="173"/>
    </location>
</feature>
<comment type="pathway">
    <text evidence="7">Carotenoid biosynthesis; staphyloxanthin biosynthesis; staphyloxanthin from farnesyl diphosphate: step 4/5.</text>
</comment>
<dbReference type="InterPro" id="IPR029044">
    <property type="entry name" value="Nucleotide-diphossugar_trans"/>
</dbReference>
<evidence type="ECO:0000256" key="9">
    <source>
        <dbReference type="ARBA" id="ARBA00040345"/>
    </source>
</evidence>
<comment type="caution">
    <text evidence="11">The sequence shown here is derived from an EMBL/GenBank/DDBJ whole genome shotgun (WGS) entry which is preliminary data.</text>
</comment>
<dbReference type="GO" id="GO:0005886">
    <property type="term" value="C:plasma membrane"/>
    <property type="evidence" value="ECO:0007669"/>
    <property type="project" value="UniProtKB-SubCell"/>
</dbReference>
<keyword evidence="5" id="KW-0472">Membrane</keyword>
<keyword evidence="4 11" id="KW-0808">Transferase</keyword>
<dbReference type="GO" id="GO:0016757">
    <property type="term" value="F:glycosyltransferase activity"/>
    <property type="evidence" value="ECO:0007669"/>
    <property type="project" value="UniProtKB-KW"/>
</dbReference>
<dbReference type="Pfam" id="PF00535">
    <property type="entry name" value="Glycos_transf_2"/>
    <property type="match status" value="1"/>
</dbReference>
<evidence type="ECO:0000259" key="10">
    <source>
        <dbReference type="Pfam" id="PF00535"/>
    </source>
</evidence>
<evidence type="ECO:0000256" key="4">
    <source>
        <dbReference type="ARBA" id="ARBA00022679"/>
    </source>
</evidence>
<evidence type="ECO:0000256" key="3">
    <source>
        <dbReference type="ARBA" id="ARBA00022676"/>
    </source>
</evidence>
<dbReference type="InterPro" id="IPR001173">
    <property type="entry name" value="Glyco_trans_2-like"/>
</dbReference>
<dbReference type="RefSeq" id="WP_123914075.1">
    <property type="nucleotide sequence ID" value="NZ_RKRA01000001.1"/>
</dbReference>
<proteinExistence type="inferred from homology"/>
<evidence type="ECO:0000256" key="2">
    <source>
        <dbReference type="ARBA" id="ARBA00022475"/>
    </source>
</evidence>
<dbReference type="CDD" id="cd00761">
    <property type="entry name" value="Glyco_tranf_GTA_type"/>
    <property type="match status" value="1"/>
</dbReference>
<accession>A0A3N4ZJX4</accession>
<keyword evidence="2" id="KW-1003">Cell membrane</keyword>
<dbReference type="SUPFAM" id="SSF53448">
    <property type="entry name" value="Nucleotide-diphospho-sugar transferases"/>
    <property type="match status" value="1"/>
</dbReference>
<comment type="similarity">
    <text evidence="8">Belongs to the glycosyltransferase 2 family. CrtQ subfamily.</text>
</comment>
<evidence type="ECO:0000256" key="8">
    <source>
        <dbReference type="ARBA" id="ARBA00038120"/>
    </source>
</evidence>
<dbReference type="PANTHER" id="PTHR43646:SF2">
    <property type="entry name" value="GLYCOSYLTRANSFERASE 2-LIKE DOMAIN-CONTAINING PROTEIN"/>
    <property type="match status" value="1"/>
</dbReference>
<dbReference type="EMBL" id="RKRA01000001">
    <property type="protein sequence ID" value="RPF25932.1"/>
    <property type="molecule type" value="Genomic_DNA"/>
</dbReference>
<organism evidence="11 12">
    <name type="scientific">Georgenia muralis</name>
    <dbReference type="NCBI Taxonomy" id="154117"/>
    <lineage>
        <taxon>Bacteria</taxon>
        <taxon>Bacillati</taxon>
        <taxon>Actinomycetota</taxon>
        <taxon>Actinomycetes</taxon>
        <taxon>Micrococcales</taxon>
        <taxon>Bogoriellaceae</taxon>
        <taxon>Georgenia</taxon>
    </lineage>
</organism>
<dbReference type="AlphaFoldDB" id="A0A3N4ZJX4"/>
<keyword evidence="12" id="KW-1185">Reference proteome</keyword>